<feature type="region of interest" description="Disordered" evidence="1">
    <location>
        <begin position="1"/>
        <end position="85"/>
    </location>
</feature>
<feature type="compositionally biased region" description="Polar residues" evidence="1">
    <location>
        <begin position="58"/>
        <end position="80"/>
    </location>
</feature>
<feature type="compositionally biased region" description="Basic and acidic residues" evidence="1">
    <location>
        <begin position="133"/>
        <end position="145"/>
    </location>
</feature>
<reference evidence="2 3" key="1">
    <citation type="submission" date="2024-02" db="EMBL/GenBank/DDBJ databases">
        <title>De novo assembly and annotation of 12 fungi associated with fruit tree decline syndrome in Ontario, Canada.</title>
        <authorList>
            <person name="Sulman M."/>
            <person name="Ellouze W."/>
            <person name="Ilyukhin E."/>
        </authorList>
    </citation>
    <scope>NUCLEOTIDE SEQUENCE [LARGE SCALE GENOMIC DNA]</scope>
    <source>
        <strain evidence="2 3">M169</strain>
    </source>
</reference>
<name>A0ABR1P7D1_DIAER</name>
<evidence type="ECO:0000313" key="2">
    <source>
        <dbReference type="EMBL" id="KAK7728312.1"/>
    </source>
</evidence>
<evidence type="ECO:0000256" key="1">
    <source>
        <dbReference type="SAM" id="MobiDB-lite"/>
    </source>
</evidence>
<feature type="region of interest" description="Disordered" evidence="1">
    <location>
        <begin position="111"/>
        <end position="192"/>
    </location>
</feature>
<accession>A0ABR1P7D1</accession>
<dbReference type="EMBL" id="JAKNSF020000034">
    <property type="protein sequence ID" value="KAK7728312.1"/>
    <property type="molecule type" value="Genomic_DNA"/>
</dbReference>
<proteinExistence type="predicted"/>
<protein>
    <submittedName>
        <fullName evidence="2">Uncharacterized protein</fullName>
    </submittedName>
</protein>
<comment type="caution">
    <text evidence="2">The sequence shown here is derived from an EMBL/GenBank/DDBJ whole genome shotgun (WGS) entry which is preliminary data.</text>
</comment>
<gene>
    <name evidence="2" type="ORF">SLS63_006760</name>
</gene>
<sequence length="221" mass="23941">MAEPPQKRPVKFVASDQDGMPVKRHTPGPRFFADASHQKSIYAHLRPDPPQPEGPGGSSNRLGTLPNSPESPEQNTSGASSAREVASQLIELSASRFVGDLSPESIFIEAASKIARDPSRRNPSDIGTWLPARRSDDERDARREQSSVSTQGHEPAGSNRADDGPVSFRTLSGRVASTGSTEHQVDGPQSRYVPPDFHLIESLCFPYPIGEWRAKAGVGQH</sequence>
<keyword evidence="3" id="KW-1185">Reference proteome</keyword>
<organism evidence="2 3">
    <name type="scientific">Diaporthe eres</name>
    <name type="common">Phomopsis oblonga</name>
    <dbReference type="NCBI Taxonomy" id="83184"/>
    <lineage>
        <taxon>Eukaryota</taxon>
        <taxon>Fungi</taxon>
        <taxon>Dikarya</taxon>
        <taxon>Ascomycota</taxon>
        <taxon>Pezizomycotina</taxon>
        <taxon>Sordariomycetes</taxon>
        <taxon>Sordariomycetidae</taxon>
        <taxon>Diaporthales</taxon>
        <taxon>Diaporthaceae</taxon>
        <taxon>Diaporthe</taxon>
        <taxon>Diaporthe eres species complex</taxon>
    </lineage>
</organism>
<feature type="compositionally biased region" description="Basic and acidic residues" evidence="1">
    <location>
        <begin position="114"/>
        <end position="123"/>
    </location>
</feature>
<dbReference type="Proteomes" id="UP001430848">
    <property type="component" value="Unassembled WGS sequence"/>
</dbReference>
<evidence type="ECO:0000313" key="3">
    <source>
        <dbReference type="Proteomes" id="UP001430848"/>
    </source>
</evidence>